<dbReference type="SUPFAM" id="SSF53187">
    <property type="entry name" value="Zn-dependent exopeptidases"/>
    <property type="match status" value="1"/>
</dbReference>
<evidence type="ECO:0000256" key="2">
    <source>
        <dbReference type="ARBA" id="ARBA00022723"/>
    </source>
</evidence>
<keyword evidence="4" id="KW-0862">Zinc</keyword>
<evidence type="ECO:0000256" key="1">
    <source>
        <dbReference type="ARBA" id="ARBA00001947"/>
    </source>
</evidence>
<protein>
    <recommendedName>
        <fullName evidence="5">Succinylglutamate desuccinylase/Aspartoacylase catalytic domain-containing protein</fullName>
    </recommendedName>
</protein>
<dbReference type="EMBL" id="AP012273">
    <property type="protein sequence ID" value="BAO43197.1"/>
    <property type="molecule type" value="Genomic_DNA"/>
</dbReference>
<dbReference type="Proteomes" id="UP000031631">
    <property type="component" value="Chromosome"/>
</dbReference>
<sequence>MYAELYDIPRGLLDLRAHELHGSLGGPTLIHLTGRRDAPLFVSVLMHGNEDVGWEAVRHMLRKYRPGGGEQELPRSLSLFIGNTSAAAAGMRRLAGQPDYNRVWPGSEMPRTAEHAMMESIVDTMARKGVFASVDVHNNTGLNPHYACVNVVRTESLHLAAMFSRTVVYFTRPRGVASMAMTELCPAVTLECGKVGQVHGVQHASEYLDACLHLDHHPEHPIAPQDIDLFHTVAIVKIPPQVSFGFGCRNHDLCLLDDLEKLNFREIPAGTSFGRVREGMDIPLDVKNELNHDVATRYFTVDRGELLTRSPVMPSMLTRNEQVIRQDCLCYLMERFDWHLEDAEMPGSDRETSD</sequence>
<evidence type="ECO:0000256" key="4">
    <source>
        <dbReference type="ARBA" id="ARBA00022833"/>
    </source>
</evidence>
<dbReference type="Gene3D" id="3.40.630.10">
    <property type="entry name" value="Zn peptidases"/>
    <property type="match status" value="1"/>
</dbReference>
<evidence type="ECO:0000259" key="5">
    <source>
        <dbReference type="Pfam" id="PF24827"/>
    </source>
</evidence>
<gene>
    <name evidence="6" type="ORF">TBH_C0251</name>
</gene>
<evidence type="ECO:0000313" key="6">
    <source>
        <dbReference type="EMBL" id="BAO43197.1"/>
    </source>
</evidence>
<dbReference type="GO" id="GO:0046872">
    <property type="term" value="F:metal ion binding"/>
    <property type="evidence" value="ECO:0007669"/>
    <property type="project" value="UniProtKB-KW"/>
</dbReference>
<organism evidence="6 7">
    <name type="scientific">Thiolapillus brandeum</name>
    <dbReference type="NCBI Taxonomy" id="1076588"/>
    <lineage>
        <taxon>Bacteria</taxon>
        <taxon>Pseudomonadati</taxon>
        <taxon>Pseudomonadota</taxon>
        <taxon>Gammaproteobacteria</taxon>
        <taxon>Chromatiales</taxon>
        <taxon>Sedimenticolaceae</taxon>
        <taxon>Thiolapillus</taxon>
    </lineage>
</organism>
<feature type="domain" description="Succinylglutamate desuccinylase/Aspartoacylase catalytic" evidence="5">
    <location>
        <begin position="46"/>
        <end position="199"/>
    </location>
</feature>
<evidence type="ECO:0000256" key="3">
    <source>
        <dbReference type="ARBA" id="ARBA00022801"/>
    </source>
</evidence>
<keyword evidence="3" id="KW-0378">Hydrolase</keyword>
<proteinExistence type="predicted"/>
<keyword evidence="2" id="KW-0479">Metal-binding</keyword>
<accession>A0A7U6GGI0</accession>
<name>A0A7U6GGI0_9GAMM</name>
<dbReference type="CDD" id="cd06256">
    <property type="entry name" value="M14_ASTE_ASPA-like"/>
    <property type="match status" value="1"/>
</dbReference>
<dbReference type="KEGG" id="tbn:TBH_C0251"/>
<dbReference type="RefSeq" id="WP_041064594.1">
    <property type="nucleotide sequence ID" value="NZ_AP012273.1"/>
</dbReference>
<dbReference type="GO" id="GO:0016788">
    <property type="term" value="F:hydrolase activity, acting on ester bonds"/>
    <property type="evidence" value="ECO:0007669"/>
    <property type="project" value="InterPro"/>
</dbReference>
<dbReference type="Pfam" id="PF24827">
    <property type="entry name" value="AstE_AspA_cat"/>
    <property type="match status" value="1"/>
</dbReference>
<keyword evidence="7" id="KW-1185">Reference proteome</keyword>
<evidence type="ECO:0000313" key="7">
    <source>
        <dbReference type="Proteomes" id="UP000031631"/>
    </source>
</evidence>
<reference evidence="6 7" key="1">
    <citation type="journal article" date="2014" name="PLoS ONE">
        <title>Physiological and genomic features of a novel sulfur-oxidizing gammaproteobacterium belonging to a previously uncultivated symbiotic lineage isolated from a hydrothermal vent.</title>
        <authorList>
            <person name="Nunoura T."/>
            <person name="Takaki Y."/>
            <person name="Kazama H."/>
            <person name="Kakuta J."/>
            <person name="Shimamura S."/>
            <person name="Makita H."/>
            <person name="Hirai M."/>
            <person name="Miyazaki M."/>
            <person name="Takai K."/>
        </authorList>
    </citation>
    <scope>NUCLEOTIDE SEQUENCE [LARGE SCALE GENOMIC DNA]</scope>
    <source>
        <strain evidence="6 7">Hiromi1</strain>
    </source>
</reference>
<comment type="cofactor">
    <cofactor evidence="1">
        <name>Zn(2+)</name>
        <dbReference type="ChEBI" id="CHEBI:29105"/>
    </cofactor>
</comment>
<dbReference type="AlphaFoldDB" id="A0A7U6GGI0"/>
<dbReference type="OrthoDB" id="9782876at2"/>
<dbReference type="InterPro" id="IPR055438">
    <property type="entry name" value="AstE_AspA_cat"/>
</dbReference>